<dbReference type="RefSeq" id="WP_103788293.1">
    <property type="nucleotide sequence ID" value="NZ_PQVF01000004.1"/>
</dbReference>
<evidence type="ECO:0000256" key="2">
    <source>
        <dbReference type="ARBA" id="ARBA00024035"/>
    </source>
</evidence>
<dbReference type="Gene3D" id="2.40.30.90">
    <property type="entry name" value="Bacterial fluorinating enzyme like"/>
    <property type="match status" value="1"/>
</dbReference>
<evidence type="ECO:0000259" key="3">
    <source>
        <dbReference type="Pfam" id="PF01887"/>
    </source>
</evidence>
<dbReference type="Gene3D" id="3.40.50.10790">
    <property type="entry name" value="S-adenosyl-l-methionine hydroxide adenosyltransferase, N-terminal"/>
    <property type="match status" value="1"/>
</dbReference>
<comment type="caution">
    <text evidence="5">The sequence shown here is derived from an EMBL/GenBank/DDBJ whole genome shotgun (WGS) entry which is preliminary data.</text>
</comment>
<dbReference type="InterPro" id="IPR023227">
    <property type="entry name" value="SAM_OH_AdoTrfase_C_sf"/>
</dbReference>
<evidence type="ECO:0000256" key="1">
    <source>
        <dbReference type="ARBA" id="ARBA00022691"/>
    </source>
</evidence>
<dbReference type="InterPro" id="IPR046470">
    <property type="entry name" value="SAM_HAT_C"/>
</dbReference>
<name>A0A2S5A4B5_9SPHI</name>
<gene>
    <name evidence="5" type="ORF">C3K47_06385</name>
</gene>
<accession>A0A2S5A4B5</accession>
<protein>
    <recommendedName>
        <fullName evidence="7">S-adenosyl-l-methionine hydroxide adenosyltransferase</fullName>
    </recommendedName>
</protein>
<dbReference type="AlphaFoldDB" id="A0A2S5A4B5"/>
<dbReference type="InterPro" id="IPR046469">
    <property type="entry name" value="SAM_HAT_N"/>
</dbReference>
<dbReference type="PIRSF" id="PIRSF006779">
    <property type="entry name" value="UCP006779"/>
    <property type="match status" value="1"/>
</dbReference>
<dbReference type="InterPro" id="IPR002747">
    <property type="entry name" value="SAM_OH_AdoTrfase"/>
</dbReference>
<sequence>MAIITLTTDLGHRDFYQAALKGAILTQLPEARIIDISHQISSYNIPQAAFILKNSYKFFPQNAVHIVGVDTNYEQVPRYLLVANKGHYFIGADNGIFSLLFDEKPEQIIQLNIKPNPEFGHFPLLDVFVKAACHVASGKNIAEIGTLTDEFLHSSLMQPVVDANIIRGGVIYIDSFQNVLTNITRELFEKTAANRPFDIYFRRNESISKISTHYNDVPQGEKLALFSITNYLEIAINKGNAAGLLGLGPGDMVRIEFK</sequence>
<reference evidence="5 6" key="1">
    <citation type="submission" date="2018-01" db="EMBL/GenBank/DDBJ databases">
        <authorList>
            <person name="Gaut B.S."/>
            <person name="Morton B.R."/>
            <person name="Clegg M.T."/>
            <person name="Duvall M.R."/>
        </authorList>
    </citation>
    <scope>NUCLEOTIDE SEQUENCE [LARGE SCALE GENOMIC DNA]</scope>
    <source>
        <strain evidence="5 6">HR-AV</strain>
    </source>
</reference>
<dbReference type="Pfam" id="PF20257">
    <property type="entry name" value="SAM_HAT_C"/>
    <property type="match status" value="1"/>
</dbReference>
<dbReference type="Pfam" id="PF01887">
    <property type="entry name" value="SAM_HAT_N"/>
    <property type="match status" value="1"/>
</dbReference>
<keyword evidence="1" id="KW-0949">S-adenosyl-L-methionine</keyword>
<dbReference type="PANTHER" id="PTHR35092">
    <property type="entry name" value="CHLORINASE MJ1651"/>
    <property type="match status" value="1"/>
</dbReference>
<feature type="domain" description="S-adenosyl-l-methionine hydroxide adenosyltransferase C-terminal" evidence="4">
    <location>
        <begin position="168"/>
        <end position="254"/>
    </location>
</feature>
<dbReference type="SUPFAM" id="SSF101852">
    <property type="entry name" value="Bacterial fluorinating enzyme, C-terminal domain"/>
    <property type="match status" value="1"/>
</dbReference>
<feature type="domain" description="S-adenosyl-l-methionine hydroxide adenosyltransferase N-terminal" evidence="3">
    <location>
        <begin position="4"/>
        <end position="145"/>
    </location>
</feature>
<evidence type="ECO:0008006" key="7">
    <source>
        <dbReference type="Google" id="ProtNLM"/>
    </source>
</evidence>
<dbReference type="InterPro" id="IPR023228">
    <property type="entry name" value="SAM_OH_AdoTrfase_N_sf"/>
</dbReference>
<proteinExistence type="inferred from homology"/>
<evidence type="ECO:0000313" key="6">
    <source>
        <dbReference type="Proteomes" id="UP000236893"/>
    </source>
</evidence>
<evidence type="ECO:0000313" key="5">
    <source>
        <dbReference type="EMBL" id="POY37385.1"/>
    </source>
</evidence>
<dbReference type="OrthoDB" id="9792195at2"/>
<comment type="similarity">
    <text evidence="2">Belongs to the SAM hydrolase / SAM-dependent halogenase family.</text>
</comment>
<dbReference type="Proteomes" id="UP000236893">
    <property type="component" value="Unassembled WGS sequence"/>
</dbReference>
<keyword evidence="6" id="KW-1185">Reference proteome</keyword>
<organism evidence="5 6">
    <name type="scientific">Solitalea longa</name>
    <dbReference type="NCBI Taxonomy" id="2079460"/>
    <lineage>
        <taxon>Bacteria</taxon>
        <taxon>Pseudomonadati</taxon>
        <taxon>Bacteroidota</taxon>
        <taxon>Sphingobacteriia</taxon>
        <taxon>Sphingobacteriales</taxon>
        <taxon>Sphingobacteriaceae</taxon>
        <taxon>Solitalea</taxon>
    </lineage>
</organism>
<dbReference type="SUPFAM" id="SSF102522">
    <property type="entry name" value="Bacterial fluorinating enzyme, N-terminal domain"/>
    <property type="match status" value="1"/>
</dbReference>
<dbReference type="EMBL" id="PQVF01000004">
    <property type="protein sequence ID" value="POY37385.1"/>
    <property type="molecule type" value="Genomic_DNA"/>
</dbReference>
<dbReference type="PANTHER" id="PTHR35092:SF1">
    <property type="entry name" value="CHLORINASE MJ1651"/>
    <property type="match status" value="1"/>
</dbReference>
<evidence type="ECO:0000259" key="4">
    <source>
        <dbReference type="Pfam" id="PF20257"/>
    </source>
</evidence>